<comment type="caution">
    <text evidence="1">The sequence shown here is derived from an EMBL/GenBank/DDBJ whole genome shotgun (WGS) entry which is preliminary data.</text>
</comment>
<protein>
    <submittedName>
        <fullName evidence="1">Uncharacterized protein</fullName>
    </submittedName>
</protein>
<name>X1IFW0_9ZZZZ</name>
<dbReference type="AlphaFoldDB" id="X1IFW0"/>
<sequence length="136" mass="15718">KFTVTRQTIDKWSKNFNWRKRVEQRDIELAKKIEKKTDDVIVNTKAQYREDIKKALSINKALINTAIKDGKLVLQIVDVDGFKKATDIISNLIKTDLLLLGEADQKIEIKDDNLSELSVNELLRIKKILISANRKK</sequence>
<accession>X1IFW0</accession>
<feature type="non-terminal residue" evidence="1">
    <location>
        <position position="1"/>
    </location>
</feature>
<gene>
    <name evidence="1" type="ORF">S03H2_54622</name>
</gene>
<reference evidence="1" key="1">
    <citation type="journal article" date="2014" name="Front. Microbiol.">
        <title>High frequency of phylogenetically diverse reductive dehalogenase-homologous genes in deep subseafloor sedimentary metagenomes.</title>
        <authorList>
            <person name="Kawai M."/>
            <person name="Futagami T."/>
            <person name="Toyoda A."/>
            <person name="Takaki Y."/>
            <person name="Nishi S."/>
            <person name="Hori S."/>
            <person name="Arai W."/>
            <person name="Tsubouchi T."/>
            <person name="Morono Y."/>
            <person name="Uchiyama I."/>
            <person name="Ito T."/>
            <person name="Fujiyama A."/>
            <person name="Inagaki F."/>
            <person name="Takami H."/>
        </authorList>
    </citation>
    <scope>NUCLEOTIDE SEQUENCE</scope>
    <source>
        <strain evidence="1">Expedition CK06-06</strain>
    </source>
</reference>
<evidence type="ECO:0000313" key="1">
    <source>
        <dbReference type="EMBL" id="GAH68155.1"/>
    </source>
</evidence>
<organism evidence="1">
    <name type="scientific">marine sediment metagenome</name>
    <dbReference type="NCBI Taxonomy" id="412755"/>
    <lineage>
        <taxon>unclassified sequences</taxon>
        <taxon>metagenomes</taxon>
        <taxon>ecological metagenomes</taxon>
    </lineage>
</organism>
<dbReference type="EMBL" id="BARU01034833">
    <property type="protein sequence ID" value="GAH68155.1"/>
    <property type="molecule type" value="Genomic_DNA"/>
</dbReference>
<proteinExistence type="predicted"/>